<evidence type="ECO:0000313" key="4">
    <source>
        <dbReference type="Proteomes" id="UP000294547"/>
    </source>
</evidence>
<sequence>MTLAKLATAAAFAVLFALPASAATTHGERQTEGRNQRDPGGPNSIVQCYPTAVAYKSNCVAPPVVKAESDTCYCSEIRVKTAMGTIVKKVRCTDYRVEQIRQVKVVAENCNAIRRLPNVYK</sequence>
<evidence type="ECO:0008006" key="5">
    <source>
        <dbReference type="Google" id="ProtNLM"/>
    </source>
</evidence>
<feature type="compositionally biased region" description="Basic and acidic residues" evidence="1">
    <location>
        <begin position="26"/>
        <end position="37"/>
    </location>
</feature>
<feature type="chain" id="PRO_5020457638" description="Bifunctional inhibitor/plant lipid transfer protein/seed storage helical domain-containing protein" evidence="2">
    <location>
        <begin position="23"/>
        <end position="121"/>
    </location>
</feature>
<dbReference type="RefSeq" id="WP_165644876.1">
    <property type="nucleotide sequence ID" value="NZ_BSPM01000008.1"/>
</dbReference>
<evidence type="ECO:0000256" key="1">
    <source>
        <dbReference type="SAM" id="MobiDB-lite"/>
    </source>
</evidence>
<comment type="caution">
    <text evidence="3">The sequence shown here is derived from an EMBL/GenBank/DDBJ whole genome shotgun (WGS) entry which is preliminary data.</text>
</comment>
<evidence type="ECO:0000256" key="2">
    <source>
        <dbReference type="SAM" id="SignalP"/>
    </source>
</evidence>
<reference evidence="3 4" key="1">
    <citation type="submission" date="2019-03" db="EMBL/GenBank/DDBJ databases">
        <title>Genomic Encyclopedia of Type Strains, Phase IV (KMG-IV): sequencing the most valuable type-strain genomes for metagenomic binning, comparative biology and taxonomic classification.</title>
        <authorList>
            <person name="Goeker M."/>
        </authorList>
    </citation>
    <scope>NUCLEOTIDE SEQUENCE [LARGE SCALE GENOMIC DNA]</scope>
    <source>
        <strain evidence="3 4">DSM 102969</strain>
    </source>
</reference>
<name>A0A4R6RKV9_9HYPH</name>
<dbReference type="EMBL" id="SNXY01000006">
    <property type="protein sequence ID" value="TDP87124.1"/>
    <property type="molecule type" value="Genomic_DNA"/>
</dbReference>
<feature type="signal peptide" evidence="2">
    <location>
        <begin position="1"/>
        <end position="22"/>
    </location>
</feature>
<dbReference type="Proteomes" id="UP000294547">
    <property type="component" value="Unassembled WGS sequence"/>
</dbReference>
<gene>
    <name evidence="3" type="ORF">EDD54_1010</name>
</gene>
<dbReference type="AlphaFoldDB" id="A0A4R6RKV9"/>
<keyword evidence="4" id="KW-1185">Reference proteome</keyword>
<evidence type="ECO:0000313" key="3">
    <source>
        <dbReference type="EMBL" id="TDP87124.1"/>
    </source>
</evidence>
<organism evidence="3 4">
    <name type="scientific">Oharaeibacter diazotrophicus</name>
    <dbReference type="NCBI Taxonomy" id="1920512"/>
    <lineage>
        <taxon>Bacteria</taxon>
        <taxon>Pseudomonadati</taxon>
        <taxon>Pseudomonadota</taxon>
        <taxon>Alphaproteobacteria</taxon>
        <taxon>Hyphomicrobiales</taxon>
        <taxon>Pleomorphomonadaceae</taxon>
        <taxon>Oharaeibacter</taxon>
    </lineage>
</organism>
<accession>A0A4R6RKV9</accession>
<keyword evidence="2" id="KW-0732">Signal</keyword>
<proteinExistence type="predicted"/>
<feature type="region of interest" description="Disordered" evidence="1">
    <location>
        <begin position="23"/>
        <end position="43"/>
    </location>
</feature>
<protein>
    <recommendedName>
        <fullName evidence="5">Bifunctional inhibitor/plant lipid transfer protein/seed storage helical domain-containing protein</fullName>
    </recommendedName>
</protein>